<evidence type="ECO:0000313" key="3">
    <source>
        <dbReference type="EMBL" id="ARC35946.1"/>
    </source>
</evidence>
<proteinExistence type="predicted"/>
<feature type="chain" id="PRO_5014546755" description="Excinuclease ABC subunit A" evidence="2">
    <location>
        <begin position="24"/>
        <end position="129"/>
    </location>
</feature>
<feature type="region of interest" description="Disordered" evidence="1">
    <location>
        <begin position="23"/>
        <end position="67"/>
    </location>
</feature>
<evidence type="ECO:0000256" key="1">
    <source>
        <dbReference type="SAM" id="MobiDB-lite"/>
    </source>
</evidence>
<protein>
    <recommendedName>
        <fullName evidence="7">Excinuclease ABC subunit A</fullName>
    </recommendedName>
</protein>
<dbReference type="EMBL" id="CP020442">
    <property type="protein sequence ID" value="ARC35946.1"/>
    <property type="molecule type" value="Genomic_DNA"/>
</dbReference>
<evidence type="ECO:0000256" key="2">
    <source>
        <dbReference type="SAM" id="SignalP"/>
    </source>
</evidence>
<dbReference type="AlphaFoldDB" id="A0A1V0GQ10"/>
<evidence type="ECO:0000313" key="5">
    <source>
        <dbReference type="Proteomes" id="UP000191257"/>
    </source>
</evidence>
<feature type="signal peptide" evidence="2">
    <location>
        <begin position="1"/>
        <end position="23"/>
    </location>
</feature>
<dbReference type="Proteomes" id="UP000191257">
    <property type="component" value="Chromosome"/>
</dbReference>
<reference evidence="4 6" key="2">
    <citation type="submission" date="2017-10" db="EMBL/GenBank/DDBJ databases">
        <title>Complete genome sequence of Paracoccus yeei TT13 isolated from human skin.</title>
        <authorList>
            <person name="Lee K."/>
            <person name="Lim J.Y."/>
            <person name="Hwang I."/>
        </authorList>
    </citation>
    <scope>NUCLEOTIDE SEQUENCE [LARGE SCALE GENOMIC DNA]</scope>
    <source>
        <strain evidence="4 6">TT13</strain>
    </source>
</reference>
<sequence length="129" mass="14122">MRSSGALTVAAVVVALVATPALSDPGRGHGKARGPHVSHAAQHCPPGLAKKNPPCVPPGQARKSDGRYYPRVGDVLRVGDYVVIRDPRRLNLEPRDGWRYYREGNRAYRVDSETRKVLAVIELINAFTN</sequence>
<organism evidence="3 5">
    <name type="scientific">Paracoccus yeei</name>
    <dbReference type="NCBI Taxonomy" id="147645"/>
    <lineage>
        <taxon>Bacteria</taxon>
        <taxon>Pseudomonadati</taxon>
        <taxon>Pseudomonadota</taxon>
        <taxon>Alphaproteobacteria</taxon>
        <taxon>Rhodobacterales</taxon>
        <taxon>Paracoccaceae</taxon>
        <taxon>Paracoccus</taxon>
    </lineage>
</organism>
<dbReference type="RefSeq" id="WP_080620794.1">
    <property type="nucleotide sequence ID" value="NZ_CAJGAB010000036.1"/>
</dbReference>
<evidence type="ECO:0008006" key="7">
    <source>
        <dbReference type="Google" id="ProtNLM"/>
    </source>
</evidence>
<keyword evidence="5" id="KW-1185">Reference proteome</keyword>
<evidence type="ECO:0000313" key="6">
    <source>
        <dbReference type="Proteomes" id="UP000229314"/>
    </source>
</evidence>
<evidence type="ECO:0000313" key="4">
    <source>
        <dbReference type="EMBL" id="ATQ55045.1"/>
    </source>
</evidence>
<dbReference type="EMBL" id="CP024422">
    <property type="protein sequence ID" value="ATQ55045.1"/>
    <property type="molecule type" value="Genomic_DNA"/>
</dbReference>
<dbReference type="Proteomes" id="UP000229314">
    <property type="component" value="Chromosome"/>
</dbReference>
<reference evidence="5" key="1">
    <citation type="submission" date="2017-03" db="EMBL/GenBank/DDBJ databases">
        <title>FDA dAtabase for Regulatory Grade micrObial Sequences (FDA-ARGOS): Supporting development and validation of Infectious Disease Dx tests.</title>
        <authorList>
            <person name="Minogue T."/>
            <person name="Wolcott M."/>
            <person name="Wasieloski L."/>
            <person name="Aguilar W."/>
            <person name="Moore D."/>
            <person name="Tallon L."/>
            <person name="Sadzewicz L."/>
            <person name="Sengamalay N."/>
            <person name="Ott S."/>
            <person name="Godinez A."/>
            <person name="Nagaraj S."/>
            <person name="Nadendla S."/>
            <person name="Geyer C."/>
            <person name="Sichtig H."/>
        </authorList>
    </citation>
    <scope>NUCLEOTIDE SEQUENCE [LARGE SCALE GENOMIC DNA]</scope>
    <source>
        <strain evidence="5">FDAARGOS_252</strain>
    </source>
</reference>
<dbReference type="KEGG" id="pye:A6J80_05715"/>
<dbReference type="GeneID" id="78896835"/>
<reference evidence="3" key="3">
    <citation type="submission" date="2017-12" db="EMBL/GenBank/DDBJ databases">
        <title>FDA dAtabase for Regulatory Grade micrObial Sequences (FDA-ARGOS): Supporting development and validation of Infectious Disease Dx tests.</title>
        <authorList>
            <person name="Campos J."/>
            <person name="Goldberg B."/>
            <person name="Tallon L."/>
            <person name="Sadzewicz L."/>
            <person name="Sengamalay N."/>
            <person name="Ott S."/>
            <person name="Godinez A."/>
            <person name="Nagaraj S."/>
            <person name="Vyas G."/>
            <person name="Aluvathingal J."/>
            <person name="Nadendla S."/>
            <person name="Geyer C."/>
            <person name="Nandy P."/>
            <person name="Hobson J."/>
            <person name="Sichtig H."/>
        </authorList>
    </citation>
    <scope>NUCLEOTIDE SEQUENCE</scope>
    <source>
        <strain evidence="3">FDAARGOS_252</strain>
    </source>
</reference>
<accession>A0A1V0GQ10</accession>
<dbReference type="STRING" id="147645.A6J80_05715"/>
<name>A0A1V0GQ10_9RHOB</name>
<keyword evidence="2" id="KW-0732">Signal</keyword>
<gene>
    <name evidence="3" type="ORF">A6J80_05715</name>
    <name evidence="4" type="ORF">PYTT13_03995</name>
</gene>